<accession>A0A7W6C011</accession>
<feature type="transmembrane region" description="Helical" evidence="1">
    <location>
        <begin position="20"/>
        <end position="41"/>
    </location>
</feature>
<name>A0A7W6C011_9SPHN</name>
<keyword evidence="1" id="KW-0472">Membrane</keyword>
<evidence type="ECO:0000313" key="2">
    <source>
        <dbReference type="EMBL" id="MBB3939635.1"/>
    </source>
</evidence>
<organism evidence="2 3">
    <name type="scientific">Novosphingobium fluoreni</name>
    <dbReference type="NCBI Taxonomy" id="1391222"/>
    <lineage>
        <taxon>Bacteria</taxon>
        <taxon>Pseudomonadati</taxon>
        <taxon>Pseudomonadota</taxon>
        <taxon>Alphaproteobacteria</taxon>
        <taxon>Sphingomonadales</taxon>
        <taxon>Sphingomonadaceae</taxon>
        <taxon>Novosphingobium</taxon>
    </lineage>
</organism>
<keyword evidence="1" id="KW-1133">Transmembrane helix</keyword>
<reference evidence="2 3" key="1">
    <citation type="submission" date="2020-08" db="EMBL/GenBank/DDBJ databases">
        <title>Genomic Encyclopedia of Type Strains, Phase IV (KMG-IV): sequencing the most valuable type-strain genomes for metagenomic binning, comparative biology and taxonomic classification.</title>
        <authorList>
            <person name="Goeker M."/>
        </authorList>
    </citation>
    <scope>NUCLEOTIDE SEQUENCE [LARGE SCALE GENOMIC DNA]</scope>
    <source>
        <strain evidence="2 3">DSM 27568</strain>
    </source>
</reference>
<proteinExistence type="predicted"/>
<keyword evidence="1" id="KW-0812">Transmembrane</keyword>
<dbReference type="EMBL" id="JACIDY010000002">
    <property type="protein sequence ID" value="MBB3939635.1"/>
    <property type="molecule type" value="Genomic_DNA"/>
</dbReference>
<sequence>MLPRNDASAGTTPARFKLDAAIIASVLAIGTLNVLVMADLIGPSKAYAAAPCRCAPAGIALA</sequence>
<dbReference type="RefSeq" id="WP_183616330.1">
    <property type="nucleotide sequence ID" value="NZ_JACIDY010000002.1"/>
</dbReference>
<dbReference type="AlphaFoldDB" id="A0A7W6C011"/>
<keyword evidence="3" id="KW-1185">Reference proteome</keyword>
<protein>
    <submittedName>
        <fullName evidence="2">Uncharacterized protein</fullName>
    </submittedName>
</protein>
<dbReference type="Proteomes" id="UP000561459">
    <property type="component" value="Unassembled WGS sequence"/>
</dbReference>
<gene>
    <name evidence="2" type="ORF">GGR39_001275</name>
</gene>
<comment type="caution">
    <text evidence="2">The sequence shown here is derived from an EMBL/GenBank/DDBJ whole genome shotgun (WGS) entry which is preliminary data.</text>
</comment>
<evidence type="ECO:0000256" key="1">
    <source>
        <dbReference type="SAM" id="Phobius"/>
    </source>
</evidence>
<evidence type="ECO:0000313" key="3">
    <source>
        <dbReference type="Proteomes" id="UP000561459"/>
    </source>
</evidence>